<gene>
    <name evidence="2" type="ORF">SAMN05444123_11285</name>
</gene>
<evidence type="ECO:0000313" key="2">
    <source>
        <dbReference type="EMBL" id="SEP26917.1"/>
    </source>
</evidence>
<dbReference type="OrthoDB" id="10006793at2"/>
<feature type="region of interest" description="Disordered" evidence="1">
    <location>
        <begin position="33"/>
        <end position="105"/>
    </location>
</feature>
<sequence length="196" mass="20491">MSITVNFHAETVAALHDDLQTLLNGYGRHTTAISSGTVGGAPSTADAAEAEKPRGRRNTRTTAAETAQNISTGEERVAPGEEAEAKQDAKDEAADTAKEKAAEPRKLTHDDVKKMLSGYVQAYGMTAVQEDGKGFIGADKVSDLPDDQAALAKAVIGIANGVEKNPNKREMTGELSAEKLAEMKAIVQAALAVSGK</sequence>
<proteinExistence type="predicted"/>
<evidence type="ECO:0000256" key="1">
    <source>
        <dbReference type="SAM" id="MobiDB-lite"/>
    </source>
</evidence>
<feature type="compositionally biased region" description="Basic and acidic residues" evidence="1">
    <location>
        <begin position="73"/>
        <end position="105"/>
    </location>
</feature>
<evidence type="ECO:0000313" key="3">
    <source>
        <dbReference type="Proteomes" id="UP000199615"/>
    </source>
</evidence>
<dbReference type="AlphaFoldDB" id="A0A1H8WHL4"/>
<dbReference type="RefSeq" id="WP_092685915.1">
    <property type="nucleotide sequence ID" value="NZ_FODT01000012.1"/>
</dbReference>
<protein>
    <submittedName>
        <fullName evidence="2">Uncharacterized protein</fullName>
    </submittedName>
</protein>
<dbReference type="EMBL" id="FODT01000012">
    <property type="protein sequence ID" value="SEP26917.1"/>
    <property type="molecule type" value="Genomic_DNA"/>
</dbReference>
<name>A0A1H8WHL4_9BRAD</name>
<organism evidence="2 3">
    <name type="scientific">Rhodopseudomonas pseudopalustris</name>
    <dbReference type="NCBI Taxonomy" id="1513892"/>
    <lineage>
        <taxon>Bacteria</taxon>
        <taxon>Pseudomonadati</taxon>
        <taxon>Pseudomonadota</taxon>
        <taxon>Alphaproteobacteria</taxon>
        <taxon>Hyphomicrobiales</taxon>
        <taxon>Nitrobacteraceae</taxon>
        <taxon>Rhodopseudomonas</taxon>
    </lineage>
</organism>
<keyword evidence="3" id="KW-1185">Reference proteome</keyword>
<accession>A0A1H8WHL4</accession>
<reference evidence="3" key="1">
    <citation type="submission" date="2016-10" db="EMBL/GenBank/DDBJ databases">
        <authorList>
            <person name="Varghese N."/>
            <person name="Submissions S."/>
        </authorList>
    </citation>
    <scope>NUCLEOTIDE SEQUENCE [LARGE SCALE GENOMIC DNA]</scope>
    <source>
        <strain evidence="3">DSM 123</strain>
    </source>
</reference>
<dbReference type="Proteomes" id="UP000199615">
    <property type="component" value="Unassembled WGS sequence"/>
</dbReference>